<evidence type="ECO:0000313" key="5">
    <source>
        <dbReference type="EMBL" id="MBB5803646.1"/>
    </source>
</evidence>
<proteinExistence type="inferred from homology"/>
<dbReference type="AlphaFoldDB" id="A0A7W9HKH8"/>
<name>A0A7W9HKH8_9PSEU</name>
<dbReference type="PANTHER" id="PTHR11712">
    <property type="entry name" value="POLYKETIDE SYNTHASE-RELATED"/>
    <property type="match status" value="1"/>
</dbReference>
<dbReference type="RefSeq" id="WP_184921073.1">
    <property type="nucleotide sequence ID" value="NZ_JACHMO010000001.1"/>
</dbReference>
<evidence type="ECO:0000313" key="6">
    <source>
        <dbReference type="Proteomes" id="UP000552097"/>
    </source>
</evidence>
<evidence type="ECO:0000256" key="1">
    <source>
        <dbReference type="ARBA" id="ARBA00008467"/>
    </source>
</evidence>
<evidence type="ECO:0000256" key="3">
    <source>
        <dbReference type="RuleBase" id="RU003694"/>
    </source>
</evidence>
<dbReference type="Pfam" id="PF02801">
    <property type="entry name" value="Ketoacyl-synt_C"/>
    <property type="match status" value="1"/>
</dbReference>
<gene>
    <name evidence="5" type="ORF">F4560_003414</name>
</gene>
<accession>A0A7W9HKH8</accession>
<dbReference type="EMBL" id="JACHMO010000001">
    <property type="protein sequence ID" value="MBB5803646.1"/>
    <property type="molecule type" value="Genomic_DNA"/>
</dbReference>
<organism evidence="5 6">
    <name type="scientific">Saccharothrix ecbatanensis</name>
    <dbReference type="NCBI Taxonomy" id="1105145"/>
    <lineage>
        <taxon>Bacteria</taxon>
        <taxon>Bacillati</taxon>
        <taxon>Actinomycetota</taxon>
        <taxon>Actinomycetes</taxon>
        <taxon>Pseudonocardiales</taxon>
        <taxon>Pseudonocardiaceae</taxon>
        <taxon>Saccharothrix</taxon>
    </lineage>
</organism>
<dbReference type="Pfam" id="PF00109">
    <property type="entry name" value="ketoacyl-synt"/>
    <property type="match status" value="1"/>
</dbReference>
<keyword evidence="2 3" id="KW-0808">Transferase</keyword>
<protein>
    <submittedName>
        <fullName evidence="5">3-oxoacyl-[acyl-carrier-protein] synthase II</fullName>
        <ecNumber evidence="5">2.3.1.179</ecNumber>
    </submittedName>
</protein>
<dbReference type="Proteomes" id="UP000552097">
    <property type="component" value="Unassembled WGS sequence"/>
</dbReference>
<dbReference type="SUPFAM" id="SSF53901">
    <property type="entry name" value="Thiolase-like"/>
    <property type="match status" value="2"/>
</dbReference>
<dbReference type="EC" id="2.3.1.179" evidence="5"/>
<dbReference type="InterPro" id="IPR016039">
    <property type="entry name" value="Thiolase-like"/>
</dbReference>
<dbReference type="SMART" id="SM00825">
    <property type="entry name" value="PKS_KS"/>
    <property type="match status" value="1"/>
</dbReference>
<dbReference type="InterPro" id="IPR020841">
    <property type="entry name" value="PKS_Beta-ketoAc_synthase_dom"/>
</dbReference>
<dbReference type="InterPro" id="IPR014031">
    <property type="entry name" value="Ketoacyl_synth_C"/>
</dbReference>
<dbReference type="PROSITE" id="PS52004">
    <property type="entry name" value="KS3_2"/>
    <property type="match status" value="1"/>
</dbReference>
<keyword evidence="6" id="KW-1185">Reference proteome</keyword>
<dbReference type="PANTHER" id="PTHR11712:SF347">
    <property type="entry name" value="BETA KETOACYL-ACYL CARRIER PROTEIN SYNTHASE"/>
    <property type="match status" value="1"/>
</dbReference>
<keyword evidence="5" id="KW-0012">Acyltransferase</keyword>
<comment type="caution">
    <text evidence="5">The sequence shown here is derived from an EMBL/GenBank/DDBJ whole genome shotgun (WGS) entry which is preliminary data.</text>
</comment>
<dbReference type="InterPro" id="IPR000794">
    <property type="entry name" value="Beta-ketoacyl_synthase"/>
</dbReference>
<dbReference type="Gene3D" id="3.40.47.10">
    <property type="match status" value="1"/>
</dbReference>
<comment type="similarity">
    <text evidence="1 3">Belongs to the thiolase-like superfamily. Beta-ketoacyl-ACP synthases family.</text>
</comment>
<feature type="domain" description="Ketosynthase family 3 (KS3)" evidence="4">
    <location>
        <begin position="1"/>
        <end position="372"/>
    </location>
</feature>
<sequence length="374" mass="39279">MSLRIAGIGAMASVGHDAAEVFENLCAGRGAPNVLRGFDRSWFTADQLFEIDDRPVPGADVPGRATAFLLDVVGQALADAGLPAQLDDIPVLVGTGLRELRSVELWWRESAKFPVDRLHFGTALRERFGAVDTHTFANACSASLYALALGADLIRMDEADTVIVAGVDSVTTSMYGLADRFQPSPPDRVRPFDRNRKGTILGDGAAAVVLRRDTGRHGVLRSVGINCDARHPTAPDRNGITSAMRLAHELAGVRPRDIDLVLLHGTGTPLNDEVEARAFGEVFGADAGRPLLTGIKSMTGHTSGSAGVLSLIVALRALATGTVPPITAVDDPIDEVAGYRMVLGTAASEPLSMAQVNGFGFGGVNAVAVVEAAR</sequence>
<dbReference type="GO" id="GO:0006633">
    <property type="term" value="P:fatty acid biosynthetic process"/>
    <property type="evidence" value="ECO:0007669"/>
    <property type="project" value="TreeGrafter"/>
</dbReference>
<evidence type="ECO:0000256" key="2">
    <source>
        <dbReference type="ARBA" id="ARBA00022679"/>
    </source>
</evidence>
<dbReference type="InterPro" id="IPR014030">
    <property type="entry name" value="Ketoacyl_synth_N"/>
</dbReference>
<reference evidence="5 6" key="1">
    <citation type="submission" date="2020-08" db="EMBL/GenBank/DDBJ databases">
        <title>Sequencing the genomes of 1000 actinobacteria strains.</title>
        <authorList>
            <person name="Klenk H.-P."/>
        </authorList>
    </citation>
    <scope>NUCLEOTIDE SEQUENCE [LARGE SCALE GENOMIC DNA]</scope>
    <source>
        <strain evidence="5 6">DSM 45486</strain>
    </source>
</reference>
<evidence type="ECO:0000259" key="4">
    <source>
        <dbReference type="PROSITE" id="PS52004"/>
    </source>
</evidence>
<dbReference type="GO" id="GO:0004315">
    <property type="term" value="F:3-oxoacyl-[acyl-carrier-protein] synthase activity"/>
    <property type="evidence" value="ECO:0007669"/>
    <property type="project" value="UniProtKB-EC"/>
</dbReference>